<dbReference type="SMART" id="SM00385">
    <property type="entry name" value="CYCLIN"/>
    <property type="match status" value="2"/>
</dbReference>
<dbReference type="FunFam" id="1.10.472.10:FF:000017">
    <property type="entry name" value="Putative cyclin-c"/>
    <property type="match status" value="1"/>
</dbReference>
<evidence type="ECO:0000256" key="3">
    <source>
        <dbReference type="RuleBase" id="RU000383"/>
    </source>
</evidence>
<dbReference type="InterPro" id="IPR031658">
    <property type="entry name" value="Cyclin_C_2"/>
</dbReference>
<name>A0A7I8W576_9ANNE</name>
<evidence type="ECO:0000256" key="2">
    <source>
        <dbReference type="ARBA" id="ARBA00023127"/>
    </source>
</evidence>
<comment type="caution">
    <text evidence="6">The sequence shown here is derived from an EMBL/GenBank/DDBJ whole genome shotgun (WGS) entry which is preliminary data.</text>
</comment>
<keyword evidence="2 3" id="KW-0195">Cyclin</keyword>
<feature type="compositionally biased region" description="Polar residues" evidence="4">
    <location>
        <begin position="271"/>
        <end position="290"/>
    </location>
</feature>
<dbReference type="PANTHER" id="PTHR10026">
    <property type="entry name" value="CYCLIN"/>
    <property type="match status" value="1"/>
</dbReference>
<feature type="domain" description="Cyclin-like" evidence="5">
    <location>
        <begin position="46"/>
        <end position="146"/>
    </location>
</feature>
<evidence type="ECO:0000313" key="6">
    <source>
        <dbReference type="EMBL" id="CAD5123332.1"/>
    </source>
</evidence>
<dbReference type="Pfam" id="PF16899">
    <property type="entry name" value="Cyclin_C_2"/>
    <property type="match status" value="1"/>
</dbReference>
<dbReference type="EMBL" id="CAJFCJ010000019">
    <property type="protein sequence ID" value="CAD5123332.1"/>
    <property type="molecule type" value="Genomic_DNA"/>
</dbReference>
<dbReference type="Gene3D" id="1.10.472.10">
    <property type="entry name" value="Cyclin-like"/>
    <property type="match status" value="2"/>
</dbReference>
<protein>
    <submittedName>
        <fullName evidence="6">DgyrCDS11689</fullName>
    </submittedName>
</protein>
<dbReference type="SUPFAM" id="SSF47954">
    <property type="entry name" value="Cyclin-like"/>
    <property type="match status" value="2"/>
</dbReference>
<evidence type="ECO:0000313" key="7">
    <source>
        <dbReference type="Proteomes" id="UP000549394"/>
    </source>
</evidence>
<organism evidence="6 7">
    <name type="scientific">Dimorphilus gyrociliatus</name>
    <dbReference type="NCBI Taxonomy" id="2664684"/>
    <lineage>
        <taxon>Eukaryota</taxon>
        <taxon>Metazoa</taxon>
        <taxon>Spiralia</taxon>
        <taxon>Lophotrochozoa</taxon>
        <taxon>Annelida</taxon>
        <taxon>Polychaeta</taxon>
        <taxon>Polychaeta incertae sedis</taxon>
        <taxon>Dinophilidae</taxon>
        <taxon>Dimorphilus</taxon>
    </lineage>
</organism>
<keyword evidence="7" id="KW-1185">Reference proteome</keyword>
<accession>A0A7I8W576</accession>
<gene>
    <name evidence="6" type="ORF">DGYR_LOCUS11019</name>
</gene>
<dbReference type="Pfam" id="PF00134">
    <property type="entry name" value="Cyclin_N"/>
    <property type="match status" value="1"/>
</dbReference>
<dbReference type="GO" id="GO:0006357">
    <property type="term" value="P:regulation of transcription by RNA polymerase II"/>
    <property type="evidence" value="ECO:0007669"/>
    <property type="project" value="InterPro"/>
</dbReference>
<dbReference type="InterPro" id="IPR006671">
    <property type="entry name" value="Cyclin_N"/>
</dbReference>
<dbReference type="AlphaFoldDB" id="A0A7I8W576"/>
<dbReference type="GO" id="GO:0016538">
    <property type="term" value="F:cyclin-dependent protein serine/threonine kinase regulator activity"/>
    <property type="evidence" value="ECO:0007669"/>
    <property type="project" value="InterPro"/>
</dbReference>
<dbReference type="CDD" id="cd20513">
    <property type="entry name" value="CYCLIN_CCNC_rpt1"/>
    <property type="match status" value="1"/>
</dbReference>
<comment type="similarity">
    <text evidence="1">Belongs to the cyclin family. Cyclin C subfamily.</text>
</comment>
<evidence type="ECO:0000256" key="1">
    <source>
        <dbReference type="ARBA" id="ARBA00008638"/>
    </source>
</evidence>
<dbReference type="OrthoDB" id="10266018at2759"/>
<evidence type="ECO:0000256" key="4">
    <source>
        <dbReference type="SAM" id="MobiDB-lite"/>
    </source>
</evidence>
<dbReference type="CDD" id="cd20514">
    <property type="entry name" value="CYCLIN_CCNC_rpt2"/>
    <property type="match status" value="1"/>
</dbReference>
<reference evidence="6 7" key="1">
    <citation type="submission" date="2020-08" db="EMBL/GenBank/DDBJ databases">
        <authorList>
            <person name="Hejnol A."/>
        </authorList>
    </citation>
    <scope>NUCLEOTIDE SEQUENCE [LARGE SCALE GENOMIC DNA]</scope>
</reference>
<dbReference type="PIRSF" id="PIRSF028758">
    <property type="entry name" value="Cyclin, C/H/G types"/>
    <property type="match status" value="1"/>
</dbReference>
<feature type="region of interest" description="Disordered" evidence="4">
    <location>
        <begin position="267"/>
        <end position="290"/>
    </location>
</feature>
<dbReference type="Proteomes" id="UP000549394">
    <property type="component" value="Unassembled WGS sequence"/>
</dbReference>
<proteinExistence type="inferred from homology"/>
<dbReference type="InterPro" id="IPR043198">
    <property type="entry name" value="Cyclin/Ssn8"/>
</dbReference>
<dbReference type="InterPro" id="IPR036915">
    <property type="entry name" value="Cyclin-like_sf"/>
</dbReference>
<feature type="domain" description="Cyclin-like" evidence="5">
    <location>
        <begin position="159"/>
        <end position="242"/>
    </location>
</feature>
<evidence type="ECO:0000259" key="5">
    <source>
        <dbReference type="SMART" id="SM00385"/>
    </source>
</evidence>
<sequence>MAGNFWRSSHCQQWLLDKQDLMRERNNDLKLICEEDYQKVMIFFANFIQGLGEAMKVRQQVVATATVFFRRFYAKNSLKSIDPLLMCPTALYLAAKVDEFGVLSNSRLIQACQVLVKNKFCYAFNQPTEFSYRINHVWECEFYLLELMDCCLIVFHPYRPLQQYVTDLCSSTDDAQLLQVAWRIINDTYRTDIPLLYPPYMIALSALHMACVINQKEAAKNWFAELAIDMEKIMEISKQIISLYELWKNYDETKEIKAILQSLPKPVVSRPPSQGPNDGIQNNDPHVSQA</sequence>
<dbReference type="InterPro" id="IPR013763">
    <property type="entry name" value="Cyclin-like_dom"/>
</dbReference>